<dbReference type="EMBL" id="KL584868">
    <property type="protein sequence ID" value="KEQ57840.1"/>
    <property type="molecule type" value="Genomic_DNA"/>
</dbReference>
<feature type="signal peptide" evidence="1">
    <location>
        <begin position="1"/>
        <end position="35"/>
    </location>
</feature>
<proteinExistence type="predicted"/>
<dbReference type="PROSITE" id="PS51367">
    <property type="entry name" value="THAUMATIN_2"/>
    <property type="match status" value="1"/>
</dbReference>
<accession>A0A074VB06</accession>
<organism evidence="2 3">
    <name type="scientific">Aureobasidium melanogenum (strain CBS 110374)</name>
    <name type="common">Aureobasidium pullulans var. melanogenum</name>
    <dbReference type="NCBI Taxonomy" id="1043003"/>
    <lineage>
        <taxon>Eukaryota</taxon>
        <taxon>Fungi</taxon>
        <taxon>Dikarya</taxon>
        <taxon>Ascomycota</taxon>
        <taxon>Pezizomycotina</taxon>
        <taxon>Dothideomycetes</taxon>
        <taxon>Dothideomycetidae</taxon>
        <taxon>Dothideales</taxon>
        <taxon>Saccotheciaceae</taxon>
        <taxon>Aureobasidium</taxon>
    </lineage>
</organism>
<dbReference type="HOGENOM" id="CLU_940033_0_0_1"/>
<reference evidence="2 3" key="1">
    <citation type="journal article" date="2014" name="BMC Genomics">
        <title>Genome sequencing of four Aureobasidium pullulans varieties: biotechnological potential, stress tolerance, and description of new species.</title>
        <authorList>
            <person name="Gostin Ar C."/>
            <person name="Ohm R.A."/>
            <person name="Kogej T."/>
            <person name="Sonjak S."/>
            <person name="Turk M."/>
            <person name="Zajc J."/>
            <person name="Zalar P."/>
            <person name="Grube M."/>
            <person name="Sun H."/>
            <person name="Han J."/>
            <person name="Sharma A."/>
            <person name="Chiniquy J."/>
            <person name="Ngan C.Y."/>
            <person name="Lipzen A."/>
            <person name="Barry K."/>
            <person name="Grigoriev I.V."/>
            <person name="Gunde-Cimerman N."/>
        </authorList>
    </citation>
    <scope>NUCLEOTIDE SEQUENCE [LARGE SCALE GENOMIC DNA]</scope>
    <source>
        <strain evidence="2 3">CBS 110374</strain>
    </source>
</reference>
<gene>
    <name evidence="2" type="ORF">M437DRAFT_70488</name>
</gene>
<protein>
    <recommendedName>
        <fullName evidence="4">Apple domain-containing protein</fullName>
    </recommendedName>
</protein>
<dbReference type="Gene3D" id="2.60.110.10">
    <property type="entry name" value="Thaumatin"/>
    <property type="match status" value="1"/>
</dbReference>
<dbReference type="InterPro" id="IPR037176">
    <property type="entry name" value="Osmotin/thaumatin-like_sf"/>
</dbReference>
<dbReference type="SUPFAM" id="SSF49870">
    <property type="entry name" value="Osmotin, thaumatin-like protein"/>
    <property type="match status" value="1"/>
</dbReference>
<keyword evidence="1" id="KW-0732">Signal</keyword>
<evidence type="ECO:0000256" key="1">
    <source>
        <dbReference type="SAM" id="SignalP"/>
    </source>
</evidence>
<sequence length="320" mass="35407">MRADPEMITQASFFRMKIMRTIFAHLFSTASFALAFPSTPDYAANTTDIASGYRVKFSHNCPTTTQVFPHFLVTNGTICAKQDNFDQSSKQGEVREYELKYGLEHQSTWTFWIDNKANSTGPNARSLVEVTCLLYSNHCHIDISNLDAVSNGFKVEMDAKTCSTVGPPTKVSPTCEPLVCSIPPDWTCPVENRFGQDSSKGYPPTYLDAAQSCLSNCTLYQTDEACCRNANNTTQTCTNQNPALRDMCENAYSYAFDDSRASCFPYGGLSYADLVLIPGTTQRQTLLKGFSSTSYVFEHVNLNPSSRMHSANGDLSSAPR</sequence>
<dbReference type="InterPro" id="IPR001938">
    <property type="entry name" value="Thaumatin"/>
</dbReference>
<keyword evidence="3" id="KW-1185">Reference proteome</keyword>
<dbReference type="Pfam" id="PF00314">
    <property type="entry name" value="Thaumatin"/>
    <property type="match status" value="1"/>
</dbReference>
<dbReference type="RefSeq" id="XP_040874864.1">
    <property type="nucleotide sequence ID" value="XM_041025471.1"/>
</dbReference>
<dbReference type="Proteomes" id="UP000030672">
    <property type="component" value="Unassembled WGS sequence"/>
</dbReference>
<dbReference type="AlphaFoldDB" id="A0A074VB06"/>
<name>A0A074VB06_AURM1</name>
<evidence type="ECO:0008006" key="4">
    <source>
        <dbReference type="Google" id="ProtNLM"/>
    </source>
</evidence>
<feature type="chain" id="PRO_5001701931" description="Apple domain-containing protein" evidence="1">
    <location>
        <begin position="36"/>
        <end position="320"/>
    </location>
</feature>
<evidence type="ECO:0000313" key="3">
    <source>
        <dbReference type="Proteomes" id="UP000030672"/>
    </source>
</evidence>
<evidence type="ECO:0000313" key="2">
    <source>
        <dbReference type="EMBL" id="KEQ57840.1"/>
    </source>
</evidence>
<dbReference type="GeneID" id="63918844"/>